<proteinExistence type="predicted"/>
<protein>
    <submittedName>
        <fullName evidence="1">Uncharacterized protein</fullName>
    </submittedName>
</protein>
<reference evidence="1" key="1">
    <citation type="submission" date="2018-10" db="EMBL/GenBank/DDBJ databases">
        <title>Hidden diversity of soil giant viruses.</title>
        <authorList>
            <person name="Schulz F."/>
            <person name="Alteio L."/>
            <person name="Goudeau D."/>
            <person name="Ryan E.M."/>
            <person name="Malmstrom R.R."/>
            <person name="Blanchard J."/>
            <person name="Woyke T."/>
        </authorList>
    </citation>
    <scope>NUCLEOTIDE SEQUENCE</scope>
    <source>
        <strain evidence="1">HYV1</strain>
    </source>
</reference>
<accession>A0A3G5AA92</accession>
<dbReference type="EMBL" id="MK072388">
    <property type="protein sequence ID" value="AYV83404.1"/>
    <property type="molecule type" value="Genomic_DNA"/>
</dbReference>
<gene>
    <name evidence="1" type="ORF">Hyperionvirus6_85</name>
</gene>
<name>A0A3G5AA92_9VIRU</name>
<organism evidence="1">
    <name type="scientific">Hyperionvirus sp</name>
    <dbReference type="NCBI Taxonomy" id="2487770"/>
    <lineage>
        <taxon>Viruses</taxon>
        <taxon>Varidnaviria</taxon>
        <taxon>Bamfordvirae</taxon>
        <taxon>Nucleocytoviricota</taxon>
        <taxon>Megaviricetes</taxon>
        <taxon>Imitervirales</taxon>
        <taxon>Mimiviridae</taxon>
        <taxon>Klosneuvirinae</taxon>
    </lineage>
</organism>
<evidence type="ECO:0000313" key="1">
    <source>
        <dbReference type="EMBL" id="AYV83404.1"/>
    </source>
</evidence>
<sequence length="262" mass="31192">MAKLSDRIAKKQTLNFTKICLEEPFEVMKKFQSENEISKSDYVKAFEICCVNGYRDQAEWIFKLGVVDISPETISFRKIAENSQYGIIHWLLDNMDLSLWDKFDVSEIYIDSDITFAKILLDRLPKIDPDILKDLYEYVRDKEFLALLYKRHPVDMKVLGDIFMQYCIHGNLEGGKIFYELFKFDLRCITDCFYYAFCEMDPSYDVITWLLSIDKIDDDIVNRFSELYRDKQIEVMIKHGYAPKNKILLKRYTEYSKKHLIN</sequence>